<evidence type="ECO:0000256" key="1">
    <source>
        <dbReference type="ARBA" id="ARBA00004123"/>
    </source>
</evidence>
<keyword evidence="6" id="KW-0804">Transcription</keyword>
<dbReference type="SMART" id="SM00412">
    <property type="entry name" value="Cu_FIST"/>
    <property type="match status" value="1"/>
</dbReference>
<feature type="region of interest" description="Disordered" evidence="8">
    <location>
        <begin position="407"/>
        <end position="457"/>
    </location>
</feature>
<proteinExistence type="predicted"/>
<keyword evidence="7" id="KW-0539">Nucleus</keyword>
<dbReference type="InterPro" id="IPR001083">
    <property type="entry name" value="Cu_fist_DNA-bd_dom"/>
</dbReference>
<reference evidence="10 11" key="1">
    <citation type="submission" date="2024-03" db="EMBL/GenBank/DDBJ databases">
        <authorList>
            <person name="Brejova B."/>
        </authorList>
    </citation>
    <scope>NUCLEOTIDE SEQUENCE [LARGE SCALE GENOMIC DNA]</scope>
    <source>
        <strain evidence="10 11">CBS 14171</strain>
    </source>
</reference>
<dbReference type="InterPro" id="IPR051763">
    <property type="entry name" value="Copper_Homeo_Regul"/>
</dbReference>
<feature type="domain" description="Copper-fist" evidence="9">
    <location>
        <begin position="1"/>
        <end position="29"/>
    </location>
</feature>
<evidence type="ECO:0000256" key="3">
    <source>
        <dbReference type="ARBA" id="ARBA00022833"/>
    </source>
</evidence>
<gene>
    <name evidence="10" type="ORF">LODBEIA_P58790</name>
</gene>
<accession>A0ABP0ZX77</accession>
<keyword evidence="5" id="KW-0805">Transcription regulation</keyword>
<dbReference type="PANTHER" id="PTHR28088">
    <property type="entry name" value="TRANSCRIPTIONAL ACTIVATOR HAA1-RELATED"/>
    <property type="match status" value="1"/>
</dbReference>
<evidence type="ECO:0000313" key="10">
    <source>
        <dbReference type="EMBL" id="CAK9442136.1"/>
    </source>
</evidence>
<evidence type="ECO:0000256" key="5">
    <source>
        <dbReference type="ARBA" id="ARBA00023015"/>
    </source>
</evidence>
<dbReference type="PRINTS" id="PR00617">
    <property type="entry name" value="COPPERFIST"/>
</dbReference>
<dbReference type="SMART" id="SM01090">
    <property type="entry name" value="Copper-fist"/>
    <property type="match status" value="1"/>
</dbReference>
<keyword evidence="2" id="KW-0479">Metal-binding</keyword>
<keyword evidence="3" id="KW-0862">Zinc</keyword>
<evidence type="ECO:0000256" key="7">
    <source>
        <dbReference type="ARBA" id="ARBA00023242"/>
    </source>
</evidence>
<protein>
    <recommendedName>
        <fullName evidence="9">Copper-fist domain-containing protein</fullName>
    </recommendedName>
</protein>
<dbReference type="Gene3D" id="3.90.430.10">
    <property type="entry name" value="Copper fist DNA-binding domain"/>
    <property type="match status" value="1"/>
</dbReference>
<feature type="compositionally biased region" description="Low complexity" evidence="8">
    <location>
        <begin position="407"/>
        <end position="429"/>
    </location>
</feature>
<dbReference type="GeneID" id="92211075"/>
<dbReference type="RefSeq" id="XP_066832817.1">
    <property type="nucleotide sequence ID" value="XM_066976259.1"/>
</dbReference>
<evidence type="ECO:0000259" key="9">
    <source>
        <dbReference type="PROSITE" id="PS50073"/>
    </source>
</evidence>
<dbReference type="Proteomes" id="UP001497383">
    <property type="component" value="Chromosome 8"/>
</dbReference>
<dbReference type="SUPFAM" id="SSF57879">
    <property type="entry name" value="Zinc domain conserved in yeast copper-regulated transcription factors"/>
    <property type="match status" value="1"/>
</dbReference>
<evidence type="ECO:0000256" key="8">
    <source>
        <dbReference type="SAM" id="MobiDB-lite"/>
    </source>
</evidence>
<organism evidence="10 11">
    <name type="scientific">Lodderomyces beijingensis</name>
    <dbReference type="NCBI Taxonomy" id="1775926"/>
    <lineage>
        <taxon>Eukaryota</taxon>
        <taxon>Fungi</taxon>
        <taxon>Dikarya</taxon>
        <taxon>Ascomycota</taxon>
        <taxon>Saccharomycotina</taxon>
        <taxon>Pichiomycetes</taxon>
        <taxon>Debaryomycetaceae</taxon>
        <taxon>Candida/Lodderomyces clade</taxon>
        <taxon>Lodderomyces</taxon>
    </lineage>
</organism>
<sequence>MECIRGHRSSLCKHHARPLLQVRSKGRPGGYANGNPNHRVAVFAQEIASPEASESDSPSSSLASASSSQFAAATAGECKTQPIVILKASSKKVIDLSNGKIVGPYDETKDRQCVVDRAPRPQPVISDESFIVTTPCHGGKVTKRSSDGCCCNKAKDINKNKIWETYIRNRLDKRQTGVNTATNSTVTAEIQYIKEEPSKAKPVARTRAGAGTVSGVEAEVEVELQAESVFEVVPVASCSIPGTCCCGSDCSCEGCIVHGNAKTNKNIEYQYNPIVVNLPEFQSEEDLIFNSITSYNINGALSHPPPAPAPAQSPVFLPQHRSHSYESSPGTSCACPPNECECSNCETHGIIDGHKLDEFFNDDQKLMNVLTSEINFDELIQASYQSEPVQCQLPNVKREIDFPWSLQQQPPQSQQVLQSQPQQVPYLHPSYPPPPHFPPVEISQVDCQRNEKNSSLR</sequence>
<dbReference type="EMBL" id="OZ022412">
    <property type="protein sequence ID" value="CAK9442136.1"/>
    <property type="molecule type" value="Genomic_DNA"/>
</dbReference>
<feature type="compositionally biased region" description="Basic and acidic residues" evidence="8">
    <location>
        <begin position="448"/>
        <end position="457"/>
    </location>
</feature>
<dbReference type="PROSITE" id="PS50073">
    <property type="entry name" value="COPPER_FIST_2"/>
    <property type="match status" value="1"/>
</dbReference>
<evidence type="ECO:0000313" key="11">
    <source>
        <dbReference type="Proteomes" id="UP001497383"/>
    </source>
</evidence>
<comment type="subcellular location">
    <subcellularLocation>
        <location evidence="1">Nucleus</location>
    </subcellularLocation>
</comment>
<keyword evidence="11" id="KW-1185">Reference proteome</keyword>
<evidence type="ECO:0000256" key="2">
    <source>
        <dbReference type="ARBA" id="ARBA00022723"/>
    </source>
</evidence>
<name>A0ABP0ZX77_9ASCO</name>
<keyword evidence="4" id="KW-0186">Copper</keyword>
<evidence type="ECO:0000256" key="4">
    <source>
        <dbReference type="ARBA" id="ARBA00023008"/>
    </source>
</evidence>
<dbReference type="InterPro" id="IPR036395">
    <property type="entry name" value="Cu_fist_DNA-bd_dom_sf"/>
</dbReference>
<evidence type="ECO:0000256" key="6">
    <source>
        <dbReference type="ARBA" id="ARBA00023163"/>
    </source>
</evidence>
<dbReference type="PANTHER" id="PTHR28088:SF5">
    <property type="entry name" value="TRANSCRIPTIONAL ACTIVATOR HAA1-RELATED"/>
    <property type="match status" value="1"/>
</dbReference>
<dbReference type="Pfam" id="PF00649">
    <property type="entry name" value="Copper-fist"/>
    <property type="match status" value="1"/>
</dbReference>